<organism evidence="1 2">
    <name type="scientific">Leishmania panamensis</name>
    <dbReference type="NCBI Taxonomy" id="5679"/>
    <lineage>
        <taxon>Eukaryota</taxon>
        <taxon>Discoba</taxon>
        <taxon>Euglenozoa</taxon>
        <taxon>Kinetoplastea</taxon>
        <taxon>Metakinetoplastina</taxon>
        <taxon>Trypanosomatida</taxon>
        <taxon>Trypanosomatidae</taxon>
        <taxon>Leishmaniinae</taxon>
        <taxon>Leishmania</taxon>
        <taxon>Leishmania guyanensis species complex</taxon>
    </lineage>
</organism>
<sequence>MPSESCRWYPDTVTHHKQGDSYTVSRGRNHNPFDLATCDARIIEYARTNRHEAKASAVINELHPQFRGLVRGVTCEFLLRSSITQLGVNAVNIEIDIDPKQRRAIITMDLVALAPLAVLMLDYIAVGAHVGKLFALESNRVVRNMDYITRLLNAVNQRGQPLLVYGTDEAPNWDLKIVDGRAVAYLPVLPGTFTYSGEIHGLLPTIGMALRKGTAYKDLIRLHQQFHEGYTRVAASLGVLMVRGHAMHFRTVFGRVVDNLLPKGLHSMSSRLIEPEEGLADAHSRERVFVFYGDSVDELTHVPIEFYTLESYREQVPFSLRKTLADRCSTTSSILRAFKSAPKGDLPCCAYVCKGGQFTEMREDDWIVADPKQTTYVGIENPVEQQELVQRYTYQQCEYAILSAIAIDDITSDGVLFTRYFPSPCLKSLILSRAVCKKLRAIFFTRASRHYGSFFSQEDAAMLGDLNTFGIGVFEVNEQKGEVYQYIRRPGRDSGAFVPLERRQEYLSATFFGVYGSNLIAGDFEAELMTLLSGILHIRKTCQHPLLNEKKPLALVTGGGPGAMEVGNRVAKSLGILSCGLIVDFGSVAAKPGATINEQNQNPYVEAHFTYRADKLVERQSDFNLDFPIFLTGGIGTDFEYALEEVRRKVATVPPYPVILFGTTEHWGTKISGRFQANLQSGTIRGSEWICTVPWVVSTGAEALEVYRHFFEGNLPVGPNQPTNDRGFMVAAEYLAKAK</sequence>
<proteinExistence type="predicted"/>
<name>A0A088S2K7_LEIPA</name>
<dbReference type="Gene3D" id="3.40.50.450">
    <property type="match status" value="1"/>
</dbReference>
<dbReference type="EMBL" id="CP009403">
    <property type="protein sequence ID" value="AIO01795.1"/>
    <property type="molecule type" value="Genomic_DNA"/>
</dbReference>
<evidence type="ECO:0000313" key="1">
    <source>
        <dbReference type="EMBL" id="AIO01795.1"/>
    </source>
</evidence>
<dbReference type="KEGG" id="lpan:LPMP_341680"/>
<dbReference type="Proteomes" id="UP000063063">
    <property type="component" value="Chromosome 34"/>
</dbReference>
<protein>
    <submittedName>
        <fullName evidence="1">Uncharacterized protein</fullName>
    </submittedName>
</protein>
<reference evidence="1 2" key="1">
    <citation type="journal article" date="2015" name="Sci. Rep.">
        <title>The genome of Leishmania panamensis: insights into genomics of the L. (Viannia) subgenus.</title>
        <authorList>
            <person name="Llanes A."/>
            <person name="Restrepo C.M."/>
            <person name="Vecchio G.D."/>
            <person name="Anguizola F.J."/>
            <person name="Lleonart R."/>
        </authorList>
    </citation>
    <scope>NUCLEOTIDE SEQUENCE [LARGE SCALE GENOMIC DNA]</scope>
    <source>
        <strain evidence="1 2">MHOM/PA/94/PSC-1</strain>
    </source>
</reference>
<dbReference type="VEuPathDB" id="TriTrypDB:LPAL13_340022700"/>
<gene>
    <name evidence="1" type="ORF">LPMP_341680</name>
</gene>
<evidence type="ECO:0000313" key="2">
    <source>
        <dbReference type="Proteomes" id="UP000063063"/>
    </source>
</evidence>
<dbReference type="SUPFAM" id="SSF102405">
    <property type="entry name" value="MCP/YpsA-like"/>
    <property type="match status" value="1"/>
</dbReference>
<dbReference type="GeneID" id="22578673"/>
<dbReference type="OrthoDB" id="268690at2759"/>
<dbReference type="AlphaFoldDB" id="A0A088S2K7"/>
<accession>A0A088S2K7</accession>
<dbReference type="eggNOG" id="ENOG502RBKW">
    <property type="taxonomic scope" value="Eukaryota"/>
</dbReference>
<dbReference type="RefSeq" id="XP_010702595.1">
    <property type="nucleotide sequence ID" value="XM_010704293.1"/>
</dbReference>
<keyword evidence="2" id="KW-1185">Reference proteome</keyword>
<dbReference type="VEuPathDB" id="TriTrypDB:LPMP_341680"/>